<evidence type="ECO:0008006" key="4">
    <source>
        <dbReference type="Google" id="ProtNLM"/>
    </source>
</evidence>
<evidence type="ECO:0000313" key="2">
    <source>
        <dbReference type="EMBL" id="GEN86357.1"/>
    </source>
</evidence>
<evidence type="ECO:0000256" key="1">
    <source>
        <dbReference type="SAM" id="Phobius"/>
    </source>
</evidence>
<protein>
    <recommendedName>
        <fullName evidence="4">DUF2157 domain-containing protein</fullName>
    </recommendedName>
</protein>
<reference evidence="2 3" key="1">
    <citation type="submission" date="2019-07" db="EMBL/GenBank/DDBJ databases">
        <title>Whole genome shotgun sequence of Oceanobacillus sojae NBRC 105379.</title>
        <authorList>
            <person name="Hosoyama A."/>
            <person name="Uohara A."/>
            <person name="Ohji S."/>
            <person name="Ichikawa N."/>
        </authorList>
    </citation>
    <scope>NUCLEOTIDE SEQUENCE [LARGE SCALE GENOMIC DNA]</scope>
    <source>
        <strain evidence="2 3">NBRC 105379</strain>
    </source>
</reference>
<keyword evidence="1" id="KW-1133">Transmembrane helix</keyword>
<dbReference type="STRING" id="582851.GCA_900162665_00538"/>
<dbReference type="AlphaFoldDB" id="A0A511ZG01"/>
<keyword evidence="1" id="KW-0812">Transmembrane</keyword>
<keyword evidence="3" id="KW-1185">Reference proteome</keyword>
<dbReference type="OrthoDB" id="2380880at2"/>
<comment type="caution">
    <text evidence="2">The sequence shown here is derived from an EMBL/GenBank/DDBJ whole genome shotgun (WGS) entry which is preliminary data.</text>
</comment>
<gene>
    <name evidence="2" type="ORF">OSO01_10960</name>
</gene>
<evidence type="ECO:0000313" key="3">
    <source>
        <dbReference type="Proteomes" id="UP000321558"/>
    </source>
</evidence>
<feature type="transmembrane region" description="Helical" evidence="1">
    <location>
        <begin position="83"/>
        <end position="102"/>
    </location>
</feature>
<dbReference type="EMBL" id="BJYM01000004">
    <property type="protein sequence ID" value="GEN86357.1"/>
    <property type="molecule type" value="Genomic_DNA"/>
</dbReference>
<keyword evidence="1" id="KW-0472">Membrane</keyword>
<dbReference type="Proteomes" id="UP000321558">
    <property type="component" value="Unassembled WGS sequence"/>
</dbReference>
<organism evidence="2 3">
    <name type="scientific">Oceanobacillus sojae</name>
    <dbReference type="NCBI Taxonomy" id="582851"/>
    <lineage>
        <taxon>Bacteria</taxon>
        <taxon>Bacillati</taxon>
        <taxon>Bacillota</taxon>
        <taxon>Bacilli</taxon>
        <taxon>Bacillales</taxon>
        <taxon>Bacillaceae</taxon>
        <taxon>Oceanobacillus</taxon>
    </lineage>
</organism>
<name>A0A511ZG01_9BACI</name>
<sequence>MNNQEKNQLIIQEILKWKENRLLPEEQCDFLLALYTKGGEIKIPNQSDLRKQDVSLSIWKKIHFALILFILVSVISLDYYFHSFWYITSGILSVTLIINYFFYSKNRANISKRYRYLFIFIQFLYILQLSVFIADAAGLGNYINFAIILNGCGWIIFGYLKKLPVFKYVGAILIIAVITYVVFFKYIG</sequence>
<feature type="transmembrane region" description="Helical" evidence="1">
    <location>
        <begin position="114"/>
        <end position="133"/>
    </location>
</feature>
<accession>A0A511ZG01</accession>
<proteinExistence type="predicted"/>
<feature type="transmembrane region" description="Helical" evidence="1">
    <location>
        <begin position="139"/>
        <end position="160"/>
    </location>
</feature>
<feature type="transmembrane region" description="Helical" evidence="1">
    <location>
        <begin position="58"/>
        <end position="77"/>
    </location>
</feature>
<dbReference type="RefSeq" id="WP_147209428.1">
    <property type="nucleotide sequence ID" value="NZ_BJYM01000004.1"/>
</dbReference>
<feature type="transmembrane region" description="Helical" evidence="1">
    <location>
        <begin position="165"/>
        <end position="187"/>
    </location>
</feature>